<protein>
    <submittedName>
        <fullName evidence="2">Dihydrofolate reductase family protein</fullName>
    </submittedName>
</protein>
<dbReference type="Pfam" id="PF01872">
    <property type="entry name" value="RibD_C"/>
    <property type="match status" value="1"/>
</dbReference>
<dbReference type="InterPro" id="IPR024072">
    <property type="entry name" value="DHFR-like_dom_sf"/>
</dbReference>
<accession>A0ABS9MG25</accession>
<dbReference type="Gene3D" id="3.40.430.10">
    <property type="entry name" value="Dihydrofolate Reductase, subunit A"/>
    <property type="match status" value="1"/>
</dbReference>
<dbReference type="SUPFAM" id="SSF53597">
    <property type="entry name" value="Dihydrofolate reductase-like"/>
    <property type="match status" value="1"/>
</dbReference>
<dbReference type="PANTHER" id="PTHR38011">
    <property type="entry name" value="DIHYDROFOLATE REDUCTASE FAMILY PROTEIN (AFU_ORTHOLOGUE AFUA_8G06820)"/>
    <property type="match status" value="1"/>
</dbReference>
<evidence type="ECO:0000313" key="3">
    <source>
        <dbReference type="Proteomes" id="UP001298681"/>
    </source>
</evidence>
<evidence type="ECO:0000259" key="1">
    <source>
        <dbReference type="Pfam" id="PF01872"/>
    </source>
</evidence>
<reference evidence="2 3" key="1">
    <citation type="submission" date="2022-01" db="EMBL/GenBank/DDBJ databases">
        <title>Collection of gut derived symbiotic bacterial strains cultured from healthy donors.</title>
        <authorList>
            <person name="Lin H."/>
            <person name="Kohout C."/>
            <person name="Waligurski E."/>
            <person name="Pamer E.G."/>
        </authorList>
    </citation>
    <scope>NUCLEOTIDE SEQUENCE [LARGE SCALE GENOMIC DNA]</scope>
    <source>
        <strain evidence="2 3">DFI.7.58</strain>
    </source>
</reference>
<dbReference type="InterPro" id="IPR002734">
    <property type="entry name" value="RibDG_C"/>
</dbReference>
<dbReference type="RefSeq" id="WP_191441278.1">
    <property type="nucleotide sequence ID" value="NZ_JAKNHQ010000001.1"/>
</dbReference>
<dbReference type="InterPro" id="IPR050765">
    <property type="entry name" value="Riboflavin_Biosynth_HTPR"/>
</dbReference>
<dbReference type="PANTHER" id="PTHR38011:SF11">
    <property type="entry name" value="2,5-DIAMINO-6-RIBOSYLAMINO-4(3H)-PYRIMIDINONE 5'-PHOSPHATE REDUCTASE"/>
    <property type="match status" value="1"/>
</dbReference>
<name>A0ABS9MG25_9FIRM</name>
<feature type="domain" description="Bacterial bifunctional deaminase-reductase C-terminal" evidence="1">
    <location>
        <begin position="3"/>
        <end position="167"/>
    </location>
</feature>
<keyword evidence="3" id="KW-1185">Reference proteome</keyword>
<proteinExistence type="predicted"/>
<comment type="caution">
    <text evidence="2">The sequence shown here is derived from an EMBL/GenBank/DDBJ whole genome shotgun (WGS) entry which is preliminary data.</text>
</comment>
<dbReference type="Proteomes" id="UP001298681">
    <property type="component" value="Unassembled WGS sequence"/>
</dbReference>
<gene>
    <name evidence="2" type="ORF">L0P57_01125</name>
</gene>
<evidence type="ECO:0000313" key="2">
    <source>
        <dbReference type="EMBL" id="MCG4609546.1"/>
    </source>
</evidence>
<organism evidence="2 3">
    <name type="scientific">Anaeromassilibacillus senegalensis</name>
    <dbReference type="NCBI Taxonomy" id="1673717"/>
    <lineage>
        <taxon>Bacteria</taxon>
        <taxon>Bacillati</taxon>
        <taxon>Bacillota</taxon>
        <taxon>Clostridia</taxon>
        <taxon>Eubacteriales</taxon>
        <taxon>Acutalibacteraceae</taxon>
        <taxon>Anaeromassilibacillus</taxon>
    </lineage>
</organism>
<sequence length="183" mass="20517">MRRVILYIAASLDGYIAGENGGVDWLDSEAAPDDAGNGYEAFLREIDTIVMGYNTYRQVTEELSPGKWVYAGKKTYVLTHRGIANLPEIQFVCQPAERLIETLQQEDGKGIWICGGAKIIHPLLQQNLIDEFRITIIPILLGRGIPLFGALDCRIPLQLISTQKNGNLLELTYRRRAQEKEGK</sequence>
<dbReference type="EMBL" id="JAKNHQ010000001">
    <property type="protein sequence ID" value="MCG4609546.1"/>
    <property type="molecule type" value="Genomic_DNA"/>
</dbReference>